<gene>
    <name evidence="2" type="ORF">KVG96_11780</name>
</gene>
<accession>A0ABS6PDS4</accession>
<evidence type="ECO:0000259" key="1">
    <source>
        <dbReference type="Pfam" id="PF13503"/>
    </source>
</evidence>
<feature type="domain" description="DUF4123" evidence="1">
    <location>
        <begin position="32"/>
        <end position="153"/>
    </location>
</feature>
<protein>
    <submittedName>
        <fullName evidence="2">DUF4123 domain-containing protein</fullName>
    </submittedName>
</protein>
<dbReference type="Pfam" id="PF13503">
    <property type="entry name" value="DUF4123"/>
    <property type="match status" value="1"/>
</dbReference>
<dbReference type="InterPro" id="IPR025391">
    <property type="entry name" value="DUF4123"/>
</dbReference>
<keyword evidence="3" id="KW-1185">Reference proteome</keyword>
<dbReference type="Proteomes" id="UP000765224">
    <property type="component" value="Unassembled WGS sequence"/>
</dbReference>
<proteinExistence type="predicted"/>
<evidence type="ECO:0000313" key="3">
    <source>
        <dbReference type="Proteomes" id="UP000765224"/>
    </source>
</evidence>
<evidence type="ECO:0000313" key="2">
    <source>
        <dbReference type="EMBL" id="MBV4458634.1"/>
    </source>
</evidence>
<name>A0ABS6PDS4_9PSED</name>
<organism evidence="2 3">
    <name type="scientific">Pseudomonas ekonensis</name>
    <dbReference type="NCBI Taxonomy" id="2842353"/>
    <lineage>
        <taxon>Bacteria</taxon>
        <taxon>Pseudomonadati</taxon>
        <taxon>Pseudomonadota</taxon>
        <taxon>Gammaproteobacteria</taxon>
        <taxon>Pseudomonadales</taxon>
        <taxon>Pseudomonadaceae</taxon>
        <taxon>Pseudomonas</taxon>
    </lineage>
</organism>
<dbReference type="RefSeq" id="WP_217892224.1">
    <property type="nucleotide sequence ID" value="NZ_JAHSTS010000001.1"/>
</dbReference>
<reference evidence="2 3" key="1">
    <citation type="submission" date="2021-06" db="EMBL/GenBank/DDBJ databases">
        <title>Updating the genus Pseudomonas: Description of 43 new species and partition of the Pseudomonas putida group.</title>
        <authorList>
            <person name="Girard L."/>
            <person name="Lood C."/>
            <person name="Vandamme P."/>
            <person name="Rokni-Zadeh H."/>
            <person name="Van Noort V."/>
            <person name="Hofte M."/>
            <person name="Lavigne R."/>
            <person name="De Mot R."/>
        </authorList>
    </citation>
    <scope>NUCLEOTIDE SEQUENCE [LARGE SCALE GENOMIC DNA]</scope>
    <source>
        <strain evidence="2 3">COR58</strain>
    </source>
</reference>
<sequence length="195" mass="21348">MTNALPELDLGLVTWLMGELWSEGVHPGAPQVYALLDGARDERIEPMIRTSEAEFICLYAGKLEPALSAAAPYLVHLDPNKPFTGALLDAGWGSNWGYFIVAPADVSLRQLRRHFRTLLKVEDFAGNPLVFRFYDPRVLRTYLPTCLPEERSALFGPCLLFMAETTTAGSLIAYPAVASASAEAGGHVRTLPSLK</sequence>
<dbReference type="EMBL" id="JAHSTS010000001">
    <property type="protein sequence ID" value="MBV4458634.1"/>
    <property type="molecule type" value="Genomic_DNA"/>
</dbReference>
<comment type="caution">
    <text evidence="2">The sequence shown here is derived from an EMBL/GenBank/DDBJ whole genome shotgun (WGS) entry which is preliminary data.</text>
</comment>